<dbReference type="KEGG" id="pcr:Pcryo_1820"/>
<keyword evidence="6" id="KW-1185">Reference proteome</keyword>
<evidence type="ECO:0000256" key="2">
    <source>
        <dbReference type="ARBA" id="ARBA00023125"/>
    </source>
</evidence>
<dbReference type="PANTHER" id="PTHR43436">
    <property type="entry name" value="ARAC-FAMILY TRANSCRIPTIONAL REGULATOR"/>
    <property type="match status" value="1"/>
</dbReference>
<dbReference type="PANTHER" id="PTHR43436:SF1">
    <property type="entry name" value="TRANSCRIPTIONAL REGULATORY PROTEIN"/>
    <property type="match status" value="1"/>
</dbReference>
<feature type="domain" description="HTH araC/xylS-type" evidence="4">
    <location>
        <begin position="187"/>
        <end position="284"/>
    </location>
</feature>
<gene>
    <name evidence="5" type="ordered locus">Pcryo_1820</name>
</gene>
<reference evidence="5" key="1">
    <citation type="submission" date="2006-03" db="EMBL/GenBank/DDBJ databases">
        <title>Complete sequence of chromosome of Psychrobacter cryohalolentis K5.</title>
        <authorList>
            <consortium name="US DOE Joint Genome Institute"/>
            <person name="Copeland A."/>
            <person name="Lucas S."/>
            <person name="Lapidus A."/>
            <person name="Barry K."/>
            <person name="Detter J.C."/>
            <person name="Glavina del Rio T."/>
            <person name="Hammon N."/>
            <person name="Israni S."/>
            <person name="Dalin E."/>
            <person name="Tice H."/>
            <person name="Pitluck S."/>
            <person name="Brettin T."/>
            <person name="Bruce D."/>
            <person name="Han C."/>
            <person name="Tapia R."/>
            <person name="Sims D.R."/>
            <person name="Gilna P."/>
            <person name="Schmutz J."/>
            <person name="Larimer F."/>
            <person name="Land M."/>
            <person name="Hauser L."/>
            <person name="Kyrpides N."/>
            <person name="Kim E."/>
            <person name="Richardson P."/>
        </authorList>
    </citation>
    <scope>NUCLEOTIDE SEQUENCE</scope>
    <source>
        <strain evidence="5">K5</strain>
    </source>
</reference>
<accession>Q1Q9Q6</accession>
<dbReference type="InterPro" id="IPR009594">
    <property type="entry name" value="Tscrpt_reg_HTH_AraC_N"/>
</dbReference>
<sequence>MQLKTIEQLLKILLKNKTIESTIPNLFFYCADRPSKTVSYIQEPSICIVLQGEREIYLGKDCQKFDNSSLMFCPVDIPLSMHIKHASSDHPVIVLSMKLNLVMIQEVLARIPPQQQVKEGYLGIKWQLDDAIMQAFERLVNLLDCPNDTGFLSSLIQQEIYYRLLSAQQGNKLRQLVINGSHTHRIAQATDWLKAHLDEPVVIGDLASRCGMSISGFHQHFKEITQLSPLQYQKKLRLMEARRLIITNDSQISQIAMQVGYESPSQFSREYKRLFGNSPNSDLS</sequence>
<keyword evidence="2" id="KW-0238">DNA-binding</keyword>
<dbReference type="PROSITE" id="PS00041">
    <property type="entry name" value="HTH_ARAC_FAMILY_1"/>
    <property type="match status" value="1"/>
</dbReference>
<dbReference type="SMART" id="SM00342">
    <property type="entry name" value="HTH_ARAC"/>
    <property type="match status" value="1"/>
</dbReference>
<name>Q1Q9Q6_PSYCK</name>
<evidence type="ECO:0000256" key="3">
    <source>
        <dbReference type="ARBA" id="ARBA00023163"/>
    </source>
</evidence>
<dbReference type="Pfam" id="PF12833">
    <property type="entry name" value="HTH_18"/>
    <property type="match status" value="1"/>
</dbReference>
<dbReference type="AlphaFoldDB" id="Q1Q9Q6"/>
<dbReference type="GO" id="GO:0043565">
    <property type="term" value="F:sequence-specific DNA binding"/>
    <property type="evidence" value="ECO:0007669"/>
    <property type="project" value="InterPro"/>
</dbReference>
<evidence type="ECO:0000256" key="1">
    <source>
        <dbReference type="ARBA" id="ARBA00023015"/>
    </source>
</evidence>
<dbReference type="InterPro" id="IPR018062">
    <property type="entry name" value="HTH_AraC-typ_CS"/>
</dbReference>
<dbReference type="RefSeq" id="WP_011514140.1">
    <property type="nucleotide sequence ID" value="NC_007969.1"/>
</dbReference>
<keyword evidence="1" id="KW-0805">Transcription regulation</keyword>
<dbReference type="Gene3D" id="1.10.10.60">
    <property type="entry name" value="Homeodomain-like"/>
    <property type="match status" value="2"/>
</dbReference>
<evidence type="ECO:0000313" key="5">
    <source>
        <dbReference type="EMBL" id="ABE75597.1"/>
    </source>
</evidence>
<dbReference type="STRING" id="335284.Pcryo_1820"/>
<organism evidence="5 6">
    <name type="scientific">Psychrobacter cryohalolentis (strain ATCC BAA-1226 / DSM 17306 / VKM B-2378 / K5)</name>
    <dbReference type="NCBI Taxonomy" id="335284"/>
    <lineage>
        <taxon>Bacteria</taxon>
        <taxon>Pseudomonadati</taxon>
        <taxon>Pseudomonadota</taxon>
        <taxon>Gammaproteobacteria</taxon>
        <taxon>Moraxellales</taxon>
        <taxon>Moraxellaceae</taxon>
        <taxon>Psychrobacter</taxon>
    </lineage>
</organism>
<dbReference type="GO" id="GO:0003700">
    <property type="term" value="F:DNA-binding transcription factor activity"/>
    <property type="evidence" value="ECO:0007669"/>
    <property type="project" value="InterPro"/>
</dbReference>
<dbReference type="InterPro" id="IPR009057">
    <property type="entry name" value="Homeodomain-like_sf"/>
</dbReference>
<dbReference type="eggNOG" id="COG2207">
    <property type="taxonomic scope" value="Bacteria"/>
</dbReference>
<dbReference type="Proteomes" id="UP000002425">
    <property type="component" value="Chromosome"/>
</dbReference>
<dbReference type="Pfam" id="PF06719">
    <property type="entry name" value="AraC_N"/>
    <property type="match status" value="1"/>
</dbReference>
<evidence type="ECO:0000259" key="4">
    <source>
        <dbReference type="PROSITE" id="PS01124"/>
    </source>
</evidence>
<dbReference type="InterPro" id="IPR020449">
    <property type="entry name" value="Tscrpt_reg_AraC-type_HTH"/>
</dbReference>
<dbReference type="HOGENOM" id="CLU_000445_100_0_6"/>
<proteinExistence type="predicted"/>
<evidence type="ECO:0000313" key="6">
    <source>
        <dbReference type="Proteomes" id="UP000002425"/>
    </source>
</evidence>
<dbReference type="InterPro" id="IPR018060">
    <property type="entry name" value="HTH_AraC"/>
</dbReference>
<protein>
    <submittedName>
        <fullName evidence="5">Transcriptional regulator, AraC family</fullName>
    </submittedName>
</protein>
<dbReference type="PROSITE" id="PS01124">
    <property type="entry name" value="HTH_ARAC_FAMILY_2"/>
    <property type="match status" value="1"/>
</dbReference>
<keyword evidence="3" id="KW-0804">Transcription</keyword>
<dbReference type="EMBL" id="CP000323">
    <property type="protein sequence ID" value="ABE75597.1"/>
    <property type="molecule type" value="Genomic_DNA"/>
</dbReference>
<dbReference type="SUPFAM" id="SSF46689">
    <property type="entry name" value="Homeodomain-like"/>
    <property type="match status" value="2"/>
</dbReference>
<dbReference type="PRINTS" id="PR00032">
    <property type="entry name" value="HTHARAC"/>
</dbReference>